<protein>
    <submittedName>
        <fullName evidence="2">Uncharacterized protein</fullName>
    </submittedName>
</protein>
<evidence type="ECO:0000256" key="1">
    <source>
        <dbReference type="SAM" id="MobiDB-lite"/>
    </source>
</evidence>
<dbReference type="AlphaFoldDB" id="A0A7T5VCX7"/>
<proteinExistence type="predicted"/>
<dbReference type="KEGG" id="dog:HP555_06030"/>
<dbReference type="Proteomes" id="UP000596092">
    <property type="component" value="Chromosome"/>
</dbReference>
<reference evidence="2 3" key="1">
    <citation type="submission" date="2020-05" db="EMBL/GenBank/DDBJ databases">
        <title>Complete genome of Desulfobulbus oligotrophicus.</title>
        <authorList>
            <person name="Podar M."/>
        </authorList>
    </citation>
    <scope>NUCLEOTIDE SEQUENCE [LARGE SCALE GENOMIC DNA]</scope>
    <source>
        <strain evidence="2 3">Prop6</strain>
    </source>
</reference>
<keyword evidence="3" id="KW-1185">Reference proteome</keyword>
<feature type="region of interest" description="Disordered" evidence="1">
    <location>
        <begin position="1"/>
        <end position="38"/>
    </location>
</feature>
<feature type="region of interest" description="Disordered" evidence="1">
    <location>
        <begin position="100"/>
        <end position="120"/>
    </location>
</feature>
<dbReference type="EMBL" id="CP054140">
    <property type="protein sequence ID" value="QQG65454.1"/>
    <property type="molecule type" value="Genomic_DNA"/>
</dbReference>
<organism evidence="2 3">
    <name type="scientific">Desulfobulbus oligotrophicus</name>
    <dbReference type="NCBI Taxonomy" id="1909699"/>
    <lineage>
        <taxon>Bacteria</taxon>
        <taxon>Pseudomonadati</taxon>
        <taxon>Thermodesulfobacteriota</taxon>
        <taxon>Desulfobulbia</taxon>
        <taxon>Desulfobulbales</taxon>
        <taxon>Desulfobulbaceae</taxon>
        <taxon>Desulfobulbus</taxon>
    </lineage>
</organism>
<sequence>MQIEKSNRRAPYNLRKVTIYENENQPRSQPGQKKQGTSVFHHSVPADFIGYHPTVLAFTHLYAVAKIDPPHDEVAPRRNHLYSEMHAGLILDTFKVKNNRLPGYRNQQPHTSTSGRSSNA</sequence>
<evidence type="ECO:0000313" key="3">
    <source>
        <dbReference type="Proteomes" id="UP000596092"/>
    </source>
</evidence>
<feature type="compositionally biased region" description="Polar residues" evidence="1">
    <location>
        <begin position="105"/>
        <end position="120"/>
    </location>
</feature>
<evidence type="ECO:0000313" key="2">
    <source>
        <dbReference type="EMBL" id="QQG65454.1"/>
    </source>
</evidence>
<name>A0A7T5VCX7_9BACT</name>
<accession>A0A7T5VCX7</accession>
<dbReference type="RefSeq" id="WP_199264275.1">
    <property type="nucleotide sequence ID" value="NZ_CP054140.1"/>
</dbReference>
<feature type="compositionally biased region" description="Polar residues" evidence="1">
    <location>
        <begin position="21"/>
        <end position="38"/>
    </location>
</feature>
<gene>
    <name evidence="2" type="ORF">HP555_06030</name>
</gene>